<dbReference type="Proteomes" id="UP000000311">
    <property type="component" value="Unassembled WGS sequence"/>
</dbReference>
<feature type="domain" description="PPIase cyclophilin-type" evidence="3">
    <location>
        <begin position="157"/>
        <end position="292"/>
    </location>
</feature>
<gene>
    <name evidence="4" type="ORF">EAG_16288</name>
</gene>
<evidence type="ECO:0000313" key="4">
    <source>
        <dbReference type="EMBL" id="EFN70932.1"/>
    </source>
</evidence>
<dbReference type="PROSITE" id="PS50072">
    <property type="entry name" value="CSA_PPIASE_2"/>
    <property type="match status" value="1"/>
</dbReference>
<dbReference type="InterPro" id="IPR002130">
    <property type="entry name" value="Cyclophilin-type_PPIase_dom"/>
</dbReference>
<dbReference type="GO" id="GO:0016874">
    <property type="term" value="F:ligase activity"/>
    <property type="evidence" value="ECO:0007669"/>
    <property type="project" value="UniProtKB-KW"/>
</dbReference>
<dbReference type="Gene3D" id="2.40.100.10">
    <property type="entry name" value="Cyclophilin-like"/>
    <property type="match status" value="1"/>
</dbReference>
<feature type="transmembrane region" description="Helical" evidence="2">
    <location>
        <begin position="41"/>
        <end position="61"/>
    </location>
</feature>
<feature type="transmembrane region" description="Helical" evidence="2">
    <location>
        <begin position="12"/>
        <end position="29"/>
    </location>
</feature>
<dbReference type="GO" id="GO:0006457">
    <property type="term" value="P:protein folding"/>
    <property type="evidence" value="ECO:0007669"/>
    <property type="project" value="TreeGrafter"/>
</dbReference>
<dbReference type="GO" id="GO:0003755">
    <property type="term" value="F:peptidyl-prolyl cis-trans isomerase activity"/>
    <property type="evidence" value="ECO:0007669"/>
    <property type="project" value="UniProtKB-UniRule"/>
</dbReference>
<dbReference type="PRINTS" id="PR00153">
    <property type="entry name" value="CSAPPISMRASE"/>
</dbReference>
<keyword evidence="1" id="KW-0413">Isomerase</keyword>
<dbReference type="GO" id="GO:0005737">
    <property type="term" value="C:cytoplasm"/>
    <property type="evidence" value="ECO:0007669"/>
    <property type="project" value="TreeGrafter"/>
</dbReference>
<sequence length="298" mass="34714">MEFPIGHPRLWFSLFYIFLLWSTYCFFVIDTGIPYIPNVEYRIYVSLNIFIALLSLLLGMYHDKGYVDCWAPDIKYNSKLENQDRKNNIIMRENRIMLKKIHQVESQYPTRAFLEDWKKIHEAVGHHARYVSVIERLSVASDERQLAEKSQTRCFFDVGLKEENQKLGRIIFELYDSIVPRTCENFAAFCRGINGLSYKHTPFHRIVSGYWCQGGDVTKFDGTGGISIYGNSFDKEKSNLRHTEPGILSMCDNDDGRNDSKFNLTFKCLKTVNEDRAVFGRVIGGMRNIYKVILNIFC</sequence>
<dbReference type="EC" id="5.2.1.8" evidence="1"/>
<proteinExistence type="inferred from homology"/>
<keyword evidence="4" id="KW-0436">Ligase</keyword>
<dbReference type="OMA" id="YTPFHRI"/>
<evidence type="ECO:0000256" key="2">
    <source>
        <dbReference type="SAM" id="Phobius"/>
    </source>
</evidence>
<dbReference type="OrthoDB" id="193499at2759"/>
<evidence type="ECO:0000313" key="5">
    <source>
        <dbReference type="Proteomes" id="UP000000311"/>
    </source>
</evidence>
<dbReference type="InParanoid" id="E2A6H5"/>
<dbReference type="AlphaFoldDB" id="E2A6H5"/>
<keyword evidence="2" id="KW-0812">Transmembrane</keyword>
<reference evidence="4 5" key="1">
    <citation type="journal article" date="2010" name="Science">
        <title>Genomic comparison of the ants Camponotus floridanus and Harpegnathos saltator.</title>
        <authorList>
            <person name="Bonasio R."/>
            <person name="Zhang G."/>
            <person name="Ye C."/>
            <person name="Mutti N.S."/>
            <person name="Fang X."/>
            <person name="Qin N."/>
            <person name="Donahue G."/>
            <person name="Yang P."/>
            <person name="Li Q."/>
            <person name="Li C."/>
            <person name="Zhang P."/>
            <person name="Huang Z."/>
            <person name="Berger S.L."/>
            <person name="Reinberg D."/>
            <person name="Wang J."/>
            <person name="Liebig J."/>
        </authorList>
    </citation>
    <scope>NUCLEOTIDE SEQUENCE [LARGE SCALE GENOMIC DNA]</scope>
    <source>
        <strain evidence="5">C129</strain>
    </source>
</reference>
<name>E2A6H5_CAMFO</name>
<dbReference type="InterPro" id="IPR029000">
    <property type="entry name" value="Cyclophilin-like_dom_sf"/>
</dbReference>
<comment type="similarity">
    <text evidence="1">Belongs to the cyclophilin-type PPIase family.</text>
</comment>
<dbReference type="STRING" id="104421.E2A6H5"/>
<keyword evidence="2" id="KW-0472">Membrane</keyword>
<keyword evidence="5" id="KW-1185">Reference proteome</keyword>
<keyword evidence="2" id="KW-1133">Transmembrane helix</keyword>
<dbReference type="SUPFAM" id="SSF50891">
    <property type="entry name" value="Cyclophilin-like"/>
    <property type="match status" value="1"/>
</dbReference>
<dbReference type="PANTHER" id="PTHR11071">
    <property type="entry name" value="PEPTIDYL-PROLYL CIS-TRANS ISOMERASE"/>
    <property type="match status" value="1"/>
</dbReference>
<accession>E2A6H5</accession>
<evidence type="ECO:0000259" key="3">
    <source>
        <dbReference type="PROSITE" id="PS50072"/>
    </source>
</evidence>
<evidence type="ECO:0000256" key="1">
    <source>
        <dbReference type="RuleBase" id="RU363019"/>
    </source>
</evidence>
<dbReference type="EMBL" id="GL437132">
    <property type="protein sequence ID" value="EFN70932.1"/>
    <property type="molecule type" value="Genomic_DNA"/>
</dbReference>
<keyword evidence="1" id="KW-0697">Rotamase</keyword>
<protein>
    <recommendedName>
        <fullName evidence="1">Peptidyl-prolyl cis-trans isomerase</fullName>
        <shortName evidence="1">PPIase</shortName>
        <ecNumber evidence="1">5.2.1.8</ecNumber>
    </recommendedName>
</protein>
<dbReference type="Pfam" id="PF00160">
    <property type="entry name" value="Pro_isomerase"/>
    <property type="match status" value="1"/>
</dbReference>
<comment type="function">
    <text evidence="1">PPIases accelerate the folding of proteins. It catalyzes the cis-trans isomerization of proline imidic peptide bonds in oligopeptides.</text>
</comment>
<dbReference type="GO" id="GO:0016018">
    <property type="term" value="F:cyclosporin A binding"/>
    <property type="evidence" value="ECO:0007669"/>
    <property type="project" value="TreeGrafter"/>
</dbReference>
<organism evidence="5">
    <name type="scientific">Camponotus floridanus</name>
    <name type="common">Florida carpenter ant</name>
    <dbReference type="NCBI Taxonomy" id="104421"/>
    <lineage>
        <taxon>Eukaryota</taxon>
        <taxon>Metazoa</taxon>
        <taxon>Ecdysozoa</taxon>
        <taxon>Arthropoda</taxon>
        <taxon>Hexapoda</taxon>
        <taxon>Insecta</taxon>
        <taxon>Pterygota</taxon>
        <taxon>Neoptera</taxon>
        <taxon>Endopterygota</taxon>
        <taxon>Hymenoptera</taxon>
        <taxon>Apocrita</taxon>
        <taxon>Aculeata</taxon>
        <taxon>Formicoidea</taxon>
        <taxon>Formicidae</taxon>
        <taxon>Formicinae</taxon>
        <taxon>Camponotus</taxon>
    </lineage>
</organism>
<dbReference type="PANTHER" id="PTHR11071:SF561">
    <property type="entry name" value="PEPTIDYL-PROLYL CIS-TRANS ISOMERASE D-RELATED"/>
    <property type="match status" value="1"/>
</dbReference>
<comment type="catalytic activity">
    <reaction evidence="1">
        <text>[protein]-peptidylproline (omega=180) = [protein]-peptidylproline (omega=0)</text>
        <dbReference type="Rhea" id="RHEA:16237"/>
        <dbReference type="Rhea" id="RHEA-COMP:10747"/>
        <dbReference type="Rhea" id="RHEA-COMP:10748"/>
        <dbReference type="ChEBI" id="CHEBI:83833"/>
        <dbReference type="ChEBI" id="CHEBI:83834"/>
        <dbReference type="EC" id="5.2.1.8"/>
    </reaction>
</comment>